<dbReference type="EMBL" id="BAVS01000004">
    <property type="protein sequence ID" value="GAE92423.1"/>
    <property type="molecule type" value="Genomic_DNA"/>
</dbReference>
<evidence type="ECO:0000313" key="3">
    <source>
        <dbReference type="Proteomes" id="UP000019102"/>
    </source>
</evidence>
<evidence type="ECO:0000313" key="2">
    <source>
        <dbReference type="EMBL" id="GAE92423.1"/>
    </source>
</evidence>
<accession>W4VHZ9</accession>
<sequence length="53" mass="5979">MMRISPLRSAILYIGLGSLFTYIAIQSAEETLFNFITIALAFLLRLILLSPFD</sequence>
<reference evidence="2 3" key="1">
    <citation type="journal article" date="2014" name="Genome Announc.">
        <title>Draft Genome Sequence of the Boron-Tolerant and Moderately Halotolerant Bacterium Gracilibacillus boraciitolerans JCM 21714T.</title>
        <authorList>
            <person name="Ahmed I."/>
            <person name="Oshima K."/>
            <person name="Suda W."/>
            <person name="Kitamura K."/>
            <person name="Iida T."/>
            <person name="Ohmori Y."/>
            <person name="Fujiwara T."/>
            <person name="Hattori M."/>
            <person name="Ohkuma M."/>
        </authorList>
    </citation>
    <scope>NUCLEOTIDE SEQUENCE [LARGE SCALE GENOMIC DNA]</scope>
    <source>
        <strain evidence="2 3">JCM 21714</strain>
    </source>
</reference>
<comment type="caution">
    <text evidence="2">The sequence shown here is derived from an EMBL/GenBank/DDBJ whole genome shotgun (WGS) entry which is preliminary data.</text>
</comment>
<keyword evidence="1" id="KW-1133">Transmembrane helix</keyword>
<protein>
    <submittedName>
        <fullName evidence="2">Uncharacterized protein</fullName>
    </submittedName>
</protein>
<dbReference type="Pfam" id="PF14146">
    <property type="entry name" value="DUF4305"/>
    <property type="match status" value="1"/>
</dbReference>
<proteinExistence type="predicted"/>
<gene>
    <name evidence="2" type="ORF">JCM21714_1422</name>
</gene>
<dbReference type="InterPro" id="IPR025426">
    <property type="entry name" value="DUF4305"/>
</dbReference>
<dbReference type="eggNOG" id="ENOG5033GXR">
    <property type="taxonomic scope" value="Bacteria"/>
</dbReference>
<keyword evidence="1" id="KW-0812">Transmembrane</keyword>
<keyword evidence="1" id="KW-0472">Membrane</keyword>
<organism evidence="2 3">
    <name type="scientific">Gracilibacillus boraciitolerans JCM 21714</name>
    <dbReference type="NCBI Taxonomy" id="1298598"/>
    <lineage>
        <taxon>Bacteria</taxon>
        <taxon>Bacillati</taxon>
        <taxon>Bacillota</taxon>
        <taxon>Bacilli</taxon>
        <taxon>Bacillales</taxon>
        <taxon>Bacillaceae</taxon>
        <taxon>Gracilibacillus</taxon>
    </lineage>
</organism>
<evidence type="ECO:0000256" key="1">
    <source>
        <dbReference type="SAM" id="Phobius"/>
    </source>
</evidence>
<dbReference type="STRING" id="1298598.JCM21714_1422"/>
<feature type="transmembrane region" description="Helical" evidence="1">
    <location>
        <begin position="31"/>
        <end position="48"/>
    </location>
</feature>
<dbReference type="Proteomes" id="UP000019102">
    <property type="component" value="Unassembled WGS sequence"/>
</dbReference>
<feature type="transmembrane region" description="Helical" evidence="1">
    <location>
        <begin position="7"/>
        <end position="25"/>
    </location>
</feature>
<dbReference type="AlphaFoldDB" id="W4VHZ9"/>
<name>W4VHZ9_9BACI</name>
<dbReference type="RefSeq" id="WP_369403473.1">
    <property type="nucleotide sequence ID" value="NZ_BAVS01000004.1"/>
</dbReference>
<keyword evidence="3" id="KW-1185">Reference proteome</keyword>